<comment type="similarity">
    <text evidence="1 5">Belongs to the DNA glycosylase MPG family.</text>
</comment>
<accession>D7CT39</accession>
<gene>
    <name evidence="6" type="ordered locus">Trad_2393</name>
</gene>
<dbReference type="AlphaFoldDB" id="D7CT39"/>
<proteinExistence type="inferred from homology"/>
<dbReference type="HAMAP" id="MF_00527">
    <property type="entry name" value="3MGH"/>
    <property type="match status" value="1"/>
</dbReference>
<organism evidence="6 7">
    <name type="scientific">Truepera radiovictrix (strain DSM 17093 / CIP 108686 / LMG 22925 / RQ-24)</name>
    <dbReference type="NCBI Taxonomy" id="649638"/>
    <lineage>
        <taxon>Bacteria</taxon>
        <taxon>Thermotogati</taxon>
        <taxon>Deinococcota</taxon>
        <taxon>Deinococci</taxon>
        <taxon>Trueperales</taxon>
        <taxon>Trueperaceae</taxon>
        <taxon>Truepera</taxon>
    </lineage>
</organism>
<dbReference type="InterPro" id="IPR011034">
    <property type="entry name" value="Formyl_transferase-like_C_sf"/>
</dbReference>
<reference evidence="6 7" key="2">
    <citation type="journal article" date="2011" name="Stand. Genomic Sci.">
        <title>Complete genome sequence of Truepera radiovictrix type strain (RQ-24).</title>
        <authorList>
            <person name="Ivanova N."/>
            <person name="Rohde C."/>
            <person name="Munk C."/>
            <person name="Nolan M."/>
            <person name="Lucas S."/>
            <person name="Del Rio T.G."/>
            <person name="Tice H."/>
            <person name="Deshpande S."/>
            <person name="Cheng J.F."/>
            <person name="Tapia R."/>
            <person name="Han C."/>
            <person name="Goodwin L."/>
            <person name="Pitluck S."/>
            <person name="Liolios K."/>
            <person name="Mavromatis K."/>
            <person name="Mikhailova N."/>
            <person name="Pati A."/>
            <person name="Chen A."/>
            <person name="Palaniappan K."/>
            <person name="Land M."/>
            <person name="Hauser L."/>
            <person name="Chang Y.J."/>
            <person name="Jeffries C.D."/>
            <person name="Brambilla E."/>
            <person name="Rohde M."/>
            <person name="Goker M."/>
            <person name="Tindall B.J."/>
            <person name="Woyke T."/>
            <person name="Bristow J."/>
            <person name="Eisen J.A."/>
            <person name="Markowitz V."/>
            <person name="Hugenholtz P."/>
            <person name="Kyrpides N.C."/>
            <person name="Klenk H.P."/>
            <person name="Lapidus A."/>
        </authorList>
    </citation>
    <scope>NUCLEOTIDE SEQUENCE [LARGE SCALE GENOMIC DNA]</scope>
    <source>
        <strain evidence="7">DSM 17093 / CIP 108686 / LMG 22925 / RQ-24</strain>
    </source>
</reference>
<dbReference type="OrthoDB" id="9794313at2"/>
<dbReference type="Proteomes" id="UP000000379">
    <property type="component" value="Chromosome"/>
</dbReference>
<keyword evidence="3 5" id="KW-0378">Hydrolase</keyword>
<keyword evidence="7" id="KW-1185">Reference proteome</keyword>
<keyword evidence="4 5" id="KW-0234">DNA repair</keyword>
<dbReference type="NCBIfam" id="TIGR00567">
    <property type="entry name" value="3mg"/>
    <property type="match status" value="1"/>
</dbReference>
<dbReference type="EC" id="3.2.2.-" evidence="5"/>
<dbReference type="GO" id="GO:0003905">
    <property type="term" value="F:alkylbase DNA N-glycosylase activity"/>
    <property type="evidence" value="ECO:0007669"/>
    <property type="project" value="InterPro"/>
</dbReference>
<protein>
    <recommendedName>
        <fullName evidence="5">Putative 3-methyladenine DNA glycosylase</fullName>
        <ecNumber evidence="5">3.2.2.-</ecNumber>
    </recommendedName>
</protein>
<dbReference type="InterPro" id="IPR003180">
    <property type="entry name" value="MPG"/>
</dbReference>
<dbReference type="SUPFAM" id="SSF50486">
    <property type="entry name" value="FMT C-terminal domain-like"/>
    <property type="match status" value="1"/>
</dbReference>
<dbReference type="FunFam" id="3.10.300.10:FF:000001">
    <property type="entry name" value="Putative 3-methyladenine DNA glycosylase"/>
    <property type="match status" value="1"/>
</dbReference>
<evidence type="ECO:0000313" key="6">
    <source>
        <dbReference type="EMBL" id="ADI15502.1"/>
    </source>
</evidence>
<dbReference type="CDD" id="cd00540">
    <property type="entry name" value="AAG"/>
    <property type="match status" value="1"/>
</dbReference>
<evidence type="ECO:0000256" key="2">
    <source>
        <dbReference type="ARBA" id="ARBA00022763"/>
    </source>
</evidence>
<evidence type="ECO:0000256" key="4">
    <source>
        <dbReference type="ARBA" id="ARBA00023204"/>
    </source>
</evidence>
<dbReference type="GO" id="GO:0006284">
    <property type="term" value="P:base-excision repair"/>
    <property type="evidence" value="ECO:0007669"/>
    <property type="project" value="InterPro"/>
</dbReference>
<dbReference type="STRING" id="649638.Trad_2393"/>
<evidence type="ECO:0000256" key="3">
    <source>
        <dbReference type="ARBA" id="ARBA00022801"/>
    </source>
</evidence>
<reference evidence="7" key="1">
    <citation type="submission" date="2010-05" db="EMBL/GenBank/DDBJ databases">
        <title>The complete genome of Truepera radiovictris DSM 17093.</title>
        <authorList>
            <consortium name="US DOE Joint Genome Institute (JGI-PGF)"/>
            <person name="Lucas S."/>
            <person name="Copeland A."/>
            <person name="Lapidus A."/>
            <person name="Glavina del Rio T."/>
            <person name="Dalin E."/>
            <person name="Tice H."/>
            <person name="Bruce D."/>
            <person name="Goodwin L."/>
            <person name="Pitluck S."/>
            <person name="Kyrpides N."/>
            <person name="Mavromatis K."/>
            <person name="Ovchinnikova G."/>
            <person name="Munk A.C."/>
            <person name="Detter J.C."/>
            <person name="Han C."/>
            <person name="Tapia R."/>
            <person name="Land M."/>
            <person name="Hauser L."/>
            <person name="Markowitz V."/>
            <person name="Cheng J.-F."/>
            <person name="Hugenholtz P."/>
            <person name="Woyke T."/>
            <person name="Wu D."/>
            <person name="Tindall B."/>
            <person name="Pomrenke H.G."/>
            <person name="Brambilla E."/>
            <person name="Klenk H.-P."/>
            <person name="Eisen J.A."/>
        </authorList>
    </citation>
    <scope>NUCLEOTIDE SEQUENCE [LARGE SCALE GENOMIC DNA]</scope>
    <source>
        <strain evidence="7">DSM 17093 / CIP 108686 / LMG 22925 / RQ-24</strain>
    </source>
</reference>
<sequence length="178" mass="19382">MTPLPRTFYLPNAEVVARALLGATLTFEDKRVRIVETEAYVGPHDLASHASKGRTPRTEVMFGPPGRAYIYLIYGMYELLNVVTGPEGDAQAVLIRAAEPLSGALKGKTDGPGKLTRALGVTRAHNRHDLCAPPLTITAGTPPTRVVRAPRIGVDYAGTWRDAPLRFYDADSPFVSRR</sequence>
<dbReference type="PANTHER" id="PTHR10429:SF0">
    <property type="entry name" value="DNA-3-METHYLADENINE GLYCOSYLASE"/>
    <property type="match status" value="1"/>
</dbReference>
<dbReference type="eggNOG" id="COG2094">
    <property type="taxonomic scope" value="Bacteria"/>
</dbReference>
<dbReference type="RefSeq" id="WP_013178865.1">
    <property type="nucleotide sequence ID" value="NC_014221.1"/>
</dbReference>
<evidence type="ECO:0000313" key="7">
    <source>
        <dbReference type="Proteomes" id="UP000000379"/>
    </source>
</evidence>
<evidence type="ECO:0000256" key="1">
    <source>
        <dbReference type="ARBA" id="ARBA00009232"/>
    </source>
</evidence>
<dbReference type="EMBL" id="CP002049">
    <property type="protein sequence ID" value="ADI15502.1"/>
    <property type="molecule type" value="Genomic_DNA"/>
</dbReference>
<evidence type="ECO:0000256" key="5">
    <source>
        <dbReference type="HAMAP-Rule" id="MF_00527"/>
    </source>
</evidence>
<dbReference type="HOGENOM" id="CLU_060471_4_1_0"/>
<dbReference type="Gene3D" id="3.10.300.10">
    <property type="entry name" value="Methylpurine-DNA glycosylase (MPG)"/>
    <property type="match status" value="1"/>
</dbReference>
<dbReference type="PANTHER" id="PTHR10429">
    <property type="entry name" value="DNA-3-METHYLADENINE GLYCOSYLASE"/>
    <property type="match status" value="1"/>
</dbReference>
<dbReference type="KEGG" id="tra:Trad_2393"/>
<keyword evidence="2 5" id="KW-0227">DNA damage</keyword>
<dbReference type="GO" id="GO:0003677">
    <property type="term" value="F:DNA binding"/>
    <property type="evidence" value="ECO:0007669"/>
    <property type="project" value="InterPro"/>
</dbReference>
<name>D7CT39_TRURR</name>
<dbReference type="InterPro" id="IPR036995">
    <property type="entry name" value="MPG_sf"/>
</dbReference>
<dbReference type="Pfam" id="PF02245">
    <property type="entry name" value="Pur_DNA_glyco"/>
    <property type="match status" value="1"/>
</dbReference>
<keyword evidence="6" id="KW-0326">Glycosidase</keyword>